<dbReference type="CDD" id="cd18870">
    <property type="entry name" value="NUDIX_AcylCoAdiphos_Nudt19"/>
    <property type="match status" value="1"/>
</dbReference>
<dbReference type="SUPFAM" id="SSF55811">
    <property type="entry name" value="Nudix"/>
    <property type="match status" value="1"/>
</dbReference>
<dbReference type="AlphaFoldDB" id="A0A382HGK4"/>
<keyword evidence="6" id="KW-0464">Manganese</keyword>
<organism evidence="8">
    <name type="scientific">marine metagenome</name>
    <dbReference type="NCBI Taxonomy" id="408172"/>
    <lineage>
        <taxon>unclassified sequences</taxon>
        <taxon>metagenomes</taxon>
        <taxon>ecological metagenomes</taxon>
    </lineage>
</organism>
<dbReference type="PANTHER" id="PTHR12318:SF0">
    <property type="entry name" value="ACYL-COENZYME A DIPHOSPHATASE NUDT19"/>
    <property type="match status" value="1"/>
</dbReference>
<gene>
    <name evidence="8" type="ORF">METZ01_LOCUS239272</name>
</gene>
<keyword evidence="3" id="KW-0479">Metal-binding</keyword>
<evidence type="ECO:0000259" key="7">
    <source>
        <dbReference type="PROSITE" id="PS51462"/>
    </source>
</evidence>
<accession>A0A382HGK4</accession>
<dbReference type="PANTHER" id="PTHR12318">
    <property type="entry name" value="TESTOSTERONE-REGULATED PROTEIN RP2"/>
    <property type="match status" value="1"/>
</dbReference>
<reference evidence="8" key="1">
    <citation type="submission" date="2018-05" db="EMBL/GenBank/DDBJ databases">
        <authorList>
            <person name="Lanie J.A."/>
            <person name="Ng W.-L."/>
            <person name="Kazmierczak K.M."/>
            <person name="Andrzejewski T.M."/>
            <person name="Davidsen T.M."/>
            <person name="Wayne K.J."/>
            <person name="Tettelin H."/>
            <person name="Glass J.I."/>
            <person name="Rusch D."/>
            <person name="Podicherti R."/>
            <person name="Tsui H.-C.T."/>
            <person name="Winkler M.E."/>
        </authorList>
    </citation>
    <scope>NUCLEOTIDE SEQUENCE</scope>
</reference>
<evidence type="ECO:0000256" key="3">
    <source>
        <dbReference type="ARBA" id="ARBA00022723"/>
    </source>
</evidence>
<name>A0A382HGK4_9ZZZZ</name>
<dbReference type="Gene3D" id="3.90.79.10">
    <property type="entry name" value="Nucleoside Triphosphate Pyrophosphohydrolase"/>
    <property type="match status" value="1"/>
</dbReference>
<evidence type="ECO:0000256" key="4">
    <source>
        <dbReference type="ARBA" id="ARBA00022801"/>
    </source>
</evidence>
<evidence type="ECO:0000256" key="5">
    <source>
        <dbReference type="ARBA" id="ARBA00022842"/>
    </source>
</evidence>
<comment type="cofactor">
    <cofactor evidence="2">
        <name>Mg(2+)</name>
        <dbReference type="ChEBI" id="CHEBI:18420"/>
    </cofactor>
</comment>
<dbReference type="GO" id="GO:0016818">
    <property type="term" value="F:hydrolase activity, acting on acid anhydrides, in phosphorus-containing anhydrides"/>
    <property type="evidence" value="ECO:0007669"/>
    <property type="project" value="InterPro"/>
</dbReference>
<sequence length="239" mass="27258">GFEVFMLKRSTRSAFGSIYVFPGGTVDAEDSSKELYKHCEGFNDVKASAMLGVKKDGLAYWVACIRECFEEAGILLTNEDDPLLGDPKRLNYYRDKLNSHQIAFKEICCNEGLRLRANNIVPCAHWVTPTIEPKRFDTRFFLVKVNTNQLGMHDGFELTDSFWIQPQEALKRLERGEMNMIMPTINNLTKLCEFSSSKDAFNYFYALGENGISTILPKFIKKDGEWLGFLPGEEGYDDI</sequence>
<keyword evidence="4" id="KW-0378">Hydrolase</keyword>
<evidence type="ECO:0000256" key="6">
    <source>
        <dbReference type="ARBA" id="ARBA00023211"/>
    </source>
</evidence>
<feature type="domain" description="Nudix hydrolase" evidence="7">
    <location>
        <begin position="1"/>
        <end position="186"/>
    </location>
</feature>
<comment type="cofactor">
    <cofactor evidence="1">
        <name>Mn(2+)</name>
        <dbReference type="ChEBI" id="CHEBI:29035"/>
    </cofactor>
</comment>
<dbReference type="InterPro" id="IPR015797">
    <property type="entry name" value="NUDIX_hydrolase-like_dom_sf"/>
</dbReference>
<dbReference type="InterPro" id="IPR039121">
    <property type="entry name" value="NUDT19"/>
</dbReference>
<proteinExistence type="predicted"/>
<dbReference type="GO" id="GO:0046872">
    <property type="term" value="F:metal ion binding"/>
    <property type="evidence" value="ECO:0007669"/>
    <property type="project" value="UniProtKB-KW"/>
</dbReference>
<dbReference type="PROSITE" id="PS51462">
    <property type="entry name" value="NUDIX"/>
    <property type="match status" value="1"/>
</dbReference>
<feature type="non-terminal residue" evidence="8">
    <location>
        <position position="1"/>
    </location>
</feature>
<dbReference type="InterPro" id="IPR000086">
    <property type="entry name" value="NUDIX_hydrolase_dom"/>
</dbReference>
<evidence type="ECO:0000256" key="1">
    <source>
        <dbReference type="ARBA" id="ARBA00001936"/>
    </source>
</evidence>
<evidence type="ECO:0000313" key="8">
    <source>
        <dbReference type="EMBL" id="SVB86418.1"/>
    </source>
</evidence>
<protein>
    <recommendedName>
        <fullName evidence="7">Nudix hydrolase domain-containing protein</fullName>
    </recommendedName>
</protein>
<evidence type="ECO:0000256" key="2">
    <source>
        <dbReference type="ARBA" id="ARBA00001946"/>
    </source>
</evidence>
<dbReference type="EMBL" id="UINC01061151">
    <property type="protein sequence ID" value="SVB86418.1"/>
    <property type="molecule type" value="Genomic_DNA"/>
</dbReference>
<keyword evidence="5" id="KW-0460">Magnesium</keyword>